<reference evidence="3 4" key="1">
    <citation type="journal article" date="2018" name="Evol. Lett.">
        <title>Horizontal gene cluster transfer increased hallucinogenic mushroom diversity.</title>
        <authorList>
            <person name="Reynolds H.T."/>
            <person name="Vijayakumar V."/>
            <person name="Gluck-Thaler E."/>
            <person name="Korotkin H.B."/>
            <person name="Matheny P.B."/>
            <person name="Slot J.C."/>
        </authorList>
    </citation>
    <scope>NUCLEOTIDE SEQUENCE [LARGE SCALE GENOMIC DNA]</scope>
    <source>
        <strain evidence="3 4">2631</strain>
    </source>
</reference>
<feature type="compositionally biased region" description="Polar residues" evidence="1">
    <location>
        <begin position="513"/>
        <end position="526"/>
    </location>
</feature>
<dbReference type="InParanoid" id="A0A409XU79"/>
<dbReference type="Gene3D" id="3.30.200.20">
    <property type="entry name" value="Phosphorylase Kinase, domain 1"/>
    <property type="match status" value="1"/>
</dbReference>
<feature type="compositionally biased region" description="Polar residues" evidence="1">
    <location>
        <begin position="483"/>
        <end position="499"/>
    </location>
</feature>
<protein>
    <recommendedName>
        <fullName evidence="2">Protein kinase domain-containing protein</fullName>
    </recommendedName>
</protein>
<dbReference type="SUPFAM" id="SSF56112">
    <property type="entry name" value="Protein kinase-like (PK-like)"/>
    <property type="match status" value="1"/>
</dbReference>
<comment type="caution">
    <text evidence="3">The sequence shown here is derived from an EMBL/GenBank/DDBJ whole genome shotgun (WGS) entry which is preliminary data.</text>
</comment>
<name>A0A409XU79_PSICY</name>
<feature type="compositionally biased region" description="Polar residues" evidence="1">
    <location>
        <begin position="340"/>
        <end position="352"/>
    </location>
</feature>
<dbReference type="PROSITE" id="PS50011">
    <property type="entry name" value="PROTEIN_KINASE_DOM"/>
    <property type="match status" value="1"/>
</dbReference>
<feature type="region of interest" description="Disordered" evidence="1">
    <location>
        <begin position="403"/>
        <end position="526"/>
    </location>
</feature>
<evidence type="ECO:0000259" key="2">
    <source>
        <dbReference type="PROSITE" id="PS50011"/>
    </source>
</evidence>
<dbReference type="Pfam" id="PF00069">
    <property type="entry name" value="Pkinase"/>
    <property type="match status" value="1"/>
</dbReference>
<proteinExistence type="predicted"/>
<dbReference type="PANTHER" id="PTHR24348">
    <property type="entry name" value="SERINE/THREONINE-PROTEIN KINASE UNC-51-RELATED"/>
    <property type="match status" value="1"/>
</dbReference>
<dbReference type="GO" id="GO:0004674">
    <property type="term" value="F:protein serine/threonine kinase activity"/>
    <property type="evidence" value="ECO:0007669"/>
    <property type="project" value="InterPro"/>
</dbReference>
<dbReference type="InterPro" id="IPR000719">
    <property type="entry name" value="Prot_kinase_dom"/>
</dbReference>
<keyword evidence="4" id="KW-1185">Reference proteome</keyword>
<feature type="region of interest" description="Disordered" evidence="1">
    <location>
        <begin position="331"/>
        <end position="390"/>
    </location>
</feature>
<dbReference type="InterPro" id="IPR011009">
    <property type="entry name" value="Kinase-like_dom_sf"/>
</dbReference>
<dbReference type="Gene3D" id="1.10.510.10">
    <property type="entry name" value="Transferase(Phosphotransferase) domain 1"/>
    <property type="match status" value="1"/>
</dbReference>
<organism evidence="3 4">
    <name type="scientific">Psilocybe cyanescens</name>
    <dbReference type="NCBI Taxonomy" id="93625"/>
    <lineage>
        <taxon>Eukaryota</taxon>
        <taxon>Fungi</taxon>
        <taxon>Dikarya</taxon>
        <taxon>Basidiomycota</taxon>
        <taxon>Agaricomycotina</taxon>
        <taxon>Agaricomycetes</taxon>
        <taxon>Agaricomycetidae</taxon>
        <taxon>Agaricales</taxon>
        <taxon>Agaricineae</taxon>
        <taxon>Strophariaceae</taxon>
        <taxon>Psilocybe</taxon>
    </lineage>
</organism>
<sequence>MTPDYKFLADIFQKVEEVDGFDGSDQQRQLLSLLMPVNAPSSSRGSVQSSGRLKDEYTVGELELGTGATTKVMNCVNLVTRRMFAVKTIFTKPILLLSPNHRKFTHEIAIMERLVNHPNVIDIKKAFFDNNTISIVMDFAQKSSLHSYIPHRLYYDREIFRSELDIELNNKQIISQICKGMANILVITNKPLVVKVADFGIAQVVGSSGFLTSSAGTIEYMAPERGNPTEANGGFNDRADSWSVGAIAFGMLTGRDHLKPIPEELRARPILSEIISGHQIDWDAFDEMKYLISTDGEDFIQHLLEPMPAERWSMAEAAEHQWLQNLETVQQPTPMPVGSGSDSILRNNSGDGNTKKTDTDCHTGTGCTQLVEDSTTPSVKSLRGRSLPPIEEEADLEAIATGEQGDPHAHQKPAKPATSNTQNVSNSSGTSKSHSKDVKGNGLACGKELHPARGNPPRSEADVAVLPASSRITMRGKRAKGSQKPQTSLRRSPRSSGNGENERATRRSARLQALNQTSQRIRYSPY</sequence>
<evidence type="ECO:0000256" key="1">
    <source>
        <dbReference type="SAM" id="MobiDB-lite"/>
    </source>
</evidence>
<dbReference type="Proteomes" id="UP000283269">
    <property type="component" value="Unassembled WGS sequence"/>
</dbReference>
<evidence type="ECO:0000313" key="4">
    <source>
        <dbReference type="Proteomes" id="UP000283269"/>
    </source>
</evidence>
<dbReference type="GO" id="GO:0005737">
    <property type="term" value="C:cytoplasm"/>
    <property type="evidence" value="ECO:0007669"/>
    <property type="project" value="TreeGrafter"/>
</dbReference>
<dbReference type="GO" id="GO:0010506">
    <property type="term" value="P:regulation of autophagy"/>
    <property type="evidence" value="ECO:0007669"/>
    <property type="project" value="InterPro"/>
</dbReference>
<gene>
    <name evidence="3" type="ORF">CVT25_002748</name>
</gene>
<dbReference type="InterPro" id="IPR045269">
    <property type="entry name" value="Atg1-like"/>
</dbReference>
<feature type="domain" description="Protein kinase" evidence="2">
    <location>
        <begin position="58"/>
        <end position="323"/>
    </location>
</feature>
<dbReference type="GO" id="GO:0005524">
    <property type="term" value="F:ATP binding"/>
    <property type="evidence" value="ECO:0007669"/>
    <property type="project" value="InterPro"/>
</dbReference>
<evidence type="ECO:0000313" key="3">
    <source>
        <dbReference type="EMBL" id="PPQ94392.1"/>
    </source>
</evidence>
<dbReference type="AlphaFoldDB" id="A0A409XU79"/>
<accession>A0A409XU79</accession>
<dbReference type="EMBL" id="NHYD01000347">
    <property type="protein sequence ID" value="PPQ94392.1"/>
    <property type="molecule type" value="Genomic_DNA"/>
</dbReference>
<dbReference type="OrthoDB" id="40902at2759"/>
<dbReference type="STRING" id="93625.A0A409XU79"/>